<feature type="compositionally biased region" description="Gly residues" evidence="1">
    <location>
        <begin position="97"/>
        <end position="107"/>
    </location>
</feature>
<reference evidence="2" key="1">
    <citation type="submission" date="2020-03" db="EMBL/GenBank/DDBJ databases">
        <title>Studies in the Genomics of Life Span.</title>
        <authorList>
            <person name="Glass D."/>
        </authorList>
    </citation>
    <scope>NUCLEOTIDE SEQUENCE</scope>
    <source>
        <strain evidence="2">LTLLF</strain>
        <tissue evidence="2">Muscle</tissue>
    </source>
</reference>
<accession>A0A8J6G9F5</accession>
<dbReference type="Proteomes" id="UP000710432">
    <property type="component" value="Unassembled WGS sequence"/>
</dbReference>
<name>A0A8J6G9F5_MICOH</name>
<evidence type="ECO:0000313" key="2">
    <source>
        <dbReference type="EMBL" id="KAH0506761.1"/>
    </source>
</evidence>
<sequence length="107" mass="11706">METYFHPQEEPKKMLKNPSALLRPPLASFISIDRGPTHLLVKWQRSCEMWADPAADDGQPQEGKATEQKGKYKEEAAAFRAKGKPGTSEKKAVIGEGLKGGGGGRQK</sequence>
<dbReference type="PRINTS" id="PR00886">
    <property type="entry name" value="HIGHMOBLTY12"/>
</dbReference>
<proteinExistence type="predicted"/>
<feature type="region of interest" description="Disordered" evidence="1">
    <location>
        <begin position="52"/>
        <end position="107"/>
    </location>
</feature>
<feature type="compositionally biased region" description="Basic and acidic residues" evidence="1">
    <location>
        <begin position="64"/>
        <end position="77"/>
    </location>
</feature>
<evidence type="ECO:0000313" key="3">
    <source>
        <dbReference type="Proteomes" id="UP000710432"/>
    </source>
</evidence>
<organism evidence="2 3">
    <name type="scientific">Microtus ochrogaster</name>
    <name type="common">Prairie vole</name>
    <dbReference type="NCBI Taxonomy" id="79684"/>
    <lineage>
        <taxon>Eukaryota</taxon>
        <taxon>Metazoa</taxon>
        <taxon>Chordata</taxon>
        <taxon>Craniata</taxon>
        <taxon>Vertebrata</taxon>
        <taxon>Euteleostomi</taxon>
        <taxon>Mammalia</taxon>
        <taxon>Eutheria</taxon>
        <taxon>Euarchontoglires</taxon>
        <taxon>Glires</taxon>
        <taxon>Rodentia</taxon>
        <taxon>Myomorpha</taxon>
        <taxon>Muroidea</taxon>
        <taxon>Cricetidae</taxon>
        <taxon>Arvicolinae</taxon>
        <taxon>Microtus</taxon>
    </lineage>
</organism>
<dbReference type="AlphaFoldDB" id="A0A8J6G9F5"/>
<comment type="caution">
    <text evidence="2">The sequence shown here is derived from an EMBL/GenBank/DDBJ whole genome shotgun (WGS) entry which is preliminary data.</text>
</comment>
<protein>
    <submittedName>
        <fullName evidence="2">High mobility group protein B1</fullName>
    </submittedName>
</protein>
<evidence type="ECO:0000256" key="1">
    <source>
        <dbReference type="SAM" id="MobiDB-lite"/>
    </source>
</evidence>
<dbReference type="EMBL" id="JAATJU010023900">
    <property type="protein sequence ID" value="KAH0506761.1"/>
    <property type="molecule type" value="Genomic_DNA"/>
</dbReference>
<gene>
    <name evidence="2" type="ORF">LTLLF_171950</name>
</gene>